<reference evidence="3 4" key="1">
    <citation type="journal article" date="2017" name="Genome Announc.">
        <title>Draft Genome Sequence of Romboutsia maritimum sp. nov. Strain CCRI-22766(T), Isolated from Coastal Estuarine Mud.</title>
        <authorList>
            <person name="Maheux A.F."/>
            <person name="Boudreau D.K."/>
            <person name="Berube E."/>
            <person name="Boissinot M."/>
            <person name="Raymond F."/>
            <person name="Brodeur S."/>
            <person name="Corbeil J."/>
            <person name="Brightwell G."/>
            <person name="Broda D."/>
            <person name="Omar R.F."/>
            <person name="Bergeron M.G."/>
        </authorList>
    </citation>
    <scope>NUCLEOTIDE SEQUENCE [LARGE SCALE GENOMIC DNA]</scope>
    <source>
        <strain evidence="3 4">CCRI-22766</strain>
    </source>
</reference>
<dbReference type="OrthoDB" id="1750492at2"/>
<keyword evidence="3" id="KW-0132">Cell division</keyword>
<dbReference type="InterPro" id="IPR037103">
    <property type="entry name" value="Tubulin/FtsZ-like_C"/>
</dbReference>
<evidence type="ECO:0000256" key="1">
    <source>
        <dbReference type="ARBA" id="ARBA00022741"/>
    </source>
</evidence>
<evidence type="ECO:0000256" key="2">
    <source>
        <dbReference type="ARBA" id="ARBA00023134"/>
    </source>
</evidence>
<dbReference type="Proteomes" id="UP000243494">
    <property type="component" value="Unassembled WGS sequence"/>
</dbReference>
<comment type="caution">
    <text evidence="3">The sequence shown here is derived from an EMBL/GenBank/DDBJ whole genome shotgun (WGS) entry which is preliminary data.</text>
</comment>
<keyword evidence="3" id="KW-0131">Cell cycle</keyword>
<dbReference type="Gene3D" id="3.30.1330.20">
    <property type="entry name" value="Tubulin/FtsZ, C-terminal domain"/>
    <property type="match status" value="1"/>
</dbReference>
<dbReference type="GO" id="GO:0051301">
    <property type="term" value="P:cell division"/>
    <property type="evidence" value="ECO:0007669"/>
    <property type="project" value="UniProtKB-KW"/>
</dbReference>
<dbReference type="GO" id="GO:0005525">
    <property type="term" value="F:GTP binding"/>
    <property type="evidence" value="ECO:0007669"/>
    <property type="project" value="UniProtKB-KW"/>
</dbReference>
<protein>
    <submittedName>
        <fullName evidence="3">Cell division protein</fullName>
    </submittedName>
</protein>
<name>A0A371ISM3_9FIRM</name>
<keyword evidence="4" id="KW-1185">Reference proteome</keyword>
<proteinExistence type="predicted"/>
<accession>A0A371ISM3</accession>
<keyword evidence="2" id="KW-0342">GTP-binding</keyword>
<dbReference type="AlphaFoldDB" id="A0A371ISM3"/>
<gene>
    <name evidence="3" type="ORF">CHF27_007610</name>
</gene>
<evidence type="ECO:0000313" key="4">
    <source>
        <dbReference type="Proteomes" id="UP000243494"/>
    </source>
</evidence>
<keyword evidence="1" id="KW-0547">Nucleotide-binding</keyword>
<evidence type="ECO:0000313" key="3">
    <source>
        <dbReference type="EMBL" id="RDY23482.1"/>
    </source>
</evidence>
<sequence>MNTKDAKNAKIIGIGGEGIKTIDSILDKVKGNMDFEKININQDVDKEYVRNLLDGVEILILTYSSEDKRAKEIVKAISYMAGERRVLSIGLDTSSTENKDELGLNREFKLFEDNFEKVLNLINMIIESISYSCMINIDLTDLKEVLAADKGIKYSYEEFDKNKGIDEIVQNLVNNLDQIGNELLGKKAILFVDMDNNYCEHETILVNLNEIITKIEELSENTYEMIFSLYIKEKSEGKIRFGLIYN</sequence>
<dbReference type="EMBL" id="NOJZ02000011">
    <property type="protein sequence ID" value="RDY23482.1"/>
    <property type="molecule type" value="Genomic_DNA"/>
</dbReference>
<organism evidence="3 4">
    <name type="scientific">Romboutsia maritimum</name>
    <dbReference type="NCBI Taxonomy" id="2020948"/>
    <lineage>
        <taxon>Bacteria</taxon>
        <taxon>Bacillati</taxon>
        <taxon>Bacillota</taxon>
        <taxon>Clostridia</taxon>
        <taxon>Peptostreptococcales</taxon>
        <taxon>Peptostreptococcaceae</taxon>
        <taxon>Romboutsia</taxon>
    </lineage>
</organism>
<dbReference type="RefSeq" id="WP_095406416.1">
    <property type="nucleotide sequence ID" value="NZ_NOJZ02000011.1"/>
</dbReference>